<dbReference type="InterPro" id="IPR010239">
    <property type="entry name" value="CHP02001"/>
</dbReference>
<evidence type="ECO:0000313" key="1">
    <source>
        <dbReference type="EMBL" id="MBO1322422.1"/>
    </source>
</evidence>
<dbReference type="RefSeq" id="WP_207862395.1">
    <property type="nucleotide sequence ID" value="NZ_JAFREP010000035.1"/>
</dbReference>
<gene>
    <name evidence="1" type="ORF">J3U88_28370</name>
</gene>
<dbReference type="Proteomes" id="UP000664417">
    <property type="component" value="Unassembled WGS sequence"/>
</dbReference>
<reference evidence="1" key="1">
    <citation type="submission" date="2021-03" db="EMBL/GenBank/DDBJ databases">
        <authorList>
            <person name="Wang G."/>
        </authorList>
    </citation>
    <scope>NUCLEOTIDE SEQUENCE</scope>
    <source>
        <strain evidence="1">KCTC 12899</strain>
    </source>
</reference>
<comment type="caution">
    <text evidence="1">The sequence shown here is derived from an EMBL/GenBank/DDBJ whole genome shotgun (WGS) entry which is preliminary data.</text>
</comment>
<accession>A0A8J7QDA6</accession>
<dbReference type="AlphaFoldDB" id="A0A8J7QDA6"/>
<dbReference type="EMBL" id="JAFREP010000035">
    <property type="protein sequence ID" value="MBO1322422.1"/>
    <property type="molecule type" value="Genomic_DNA"/>
</dbReference>
<dbReference type="NCBIfam" id="TIGR02001">
    <property type="entry name" value="gcw_chp"/>
    <property type="match status" value="1"/>
</dbReference>
<sequence length="210" mass="23559">MNVTWKSPTIFLVALLSFPLLGFGEFSANLGVTPDYVWRGESQTDEEPALQGGLDYAFTNGLYVGTWASNVKFGDERDVEIDLYGGFGTEFESGLSLDVGHISYVFPDGDDVDEAYLGLGFKIFEAKYYYDYDNENSYLDGSLSFDLPKGFGLGLHAGLFDFDQGEDRNDYKLAVSKSMWSLDFELGYTDTDWDSNIHDGRVTFLISKTW</sequence>
<keyword evidence="2" id="KW-1185">Reference proteome</keyword>
<proteinExistence type="predicted"/>
<evidence type="ECO:0000313" key="2">
    <source>
        <dbReference type="Proteomes" id="UP000664417"/>
    </source>
</evidence>
<name>A0A8J7QDA6_9BACT</name>
<organism evidence="1 2">
    <name type="scientific">Acanthopleuribacter pedis</name>
    <dbReference type="NCBI Taxonomy" id="442870"/>
    <lineage>
        <taxon>Bacteria</taxon>
        <taxon>Pseudomonadati</taxon>
        <taxon>Acidobacteriota</taxon>
        <taxon>Holophagae</taxon>
        <taxon>Acanthopleuribacterales</taxon>
        <taxon>Acanthopleuribacteraceae</taxon>
        <taxon>Acanthopleuribacter</taxon>
    </lineage>
</organism>
<protein>
    <submittedName>
        <fullName evidence="1">Uncharacterized protein</fullName>
    </submittedName>
</protein>
<dbReference type="Pfam" id="PF09694">
    <property type="entry name" value="Gcw_chp"/>
    <property type="match status" value="1"/>
</dbReference>